<gene>
    <name evidence="1" type="ORF">ABS251_02555</name>
</gene>
<organism evidence="1">
    <name type="scientific">Wolbachia endosymbiont of Ephestia elutella</name>
    <dbReference type="NCBI Taxonomy" id="3231696"/>
    <lineage>
        <taxon>Bacteria</taxon>
        <taxon>Pseudomonadati</taxon>
        <taxon>Pseudomonadota</taxon>
        <taxon>Alphaproteobacteria</taxon>
        <taxon>Rickettsiales</taxon>
        <taxon>Anaplasmataceae</taxon>
        <taxon>Wolbachieae</taxon>
        <taxon>Wolbachia</taxon>
    </lineage>
</organism>
<reference evidence="1" key="1">
    <citation type="submission" date="2024-06" db="EMBL/GenBank/DDBJ databases">
        <authorList>
            <person name="Al-Khalidi N."/>
            <person name="Al-Zurfi S.M."/>
            <person name="Lahuf A."/>
        </authorList>
    </citation>
    <scope>NUCLEOTIDE SEQUENCE</scope>
    <source>
        <strain evidence="1">Karbala-1</strain>
    </source>
</reference>
<dbReference type="AlphaFoldDB" id="A0AAU8MLP8"/>
<proteinExistence type="predicted"/>
<protein>
    <submittedName>
        <fullName evidence="1">Uncharacterized protein</fullName>
    </submittedName>
</protein>
<evidence type="ECO:0000313" key="1">
    <source>
        <dbReference type="EMBL" id="XCO72985.1"/>
    </source>
</evidence>
<sequence>MAWVILLLRYIVNILIINMPKYVNRIAQSIVLKVYTDKEHPRVKVFYKTEDREDGQVETRLSKQEIAEFLNQFANKGKQQISISKNVEQGIIKDIEGIRRENGRYVYKAPDLSAEEQYNKLFESEKAIQFNLNTFMSDSISKIVQLKDRFEEILGFSLERGLCHSLNYFVTFLKLENRQDFVGFLESDNIISEQDFMNYIDGKKEQTKKLLMMQFLSQFLPILDIQSIEKREGDPFYYDEIIYKQLCNDLSSTKVWVYTNQEQIKRFLNDVKIGCYLEFSYFCYACNEEDVIEDEGHSMLVYKAENDKYIFFDPNKGAVGFCPDTGAANFTLEEVCRVMELAVNHYSYDMYVENFADYCEVHIGLRNATLISKKAEKLYETTERTNSKIIDISVDKGMNKLLLTPASL</sequence>
<name>A0AAU8MLP8_9RICK</name>
<accession>A0AAU8MLP8</accession>
<dbReference type="EMBL" id="CP159923">
    <property type="protein sequence ID" value="XCO72985.1"/>
    <property type="molecule type" value="Genomic_DNA"/>
</dbReference>